<evidence type="ECO:0000259" key="7">
    <source>
        <dbReference type="SMART" id="SM00775"/>
    </source>
</evidence>
<dbReference type="PANTHER" id="PTHR12181:SF12">
    <property type="entry name" value="PHOSPHATIDATE PHOSPHATASE"/>
    <property type="match status" value="1"/>
</dbReference>
<dbReference type="InterPro" id="IPR031315">
    <property type="entry name" value="LNS2/PITP"/>
</dbReference>
<reference evidence="9" key="1">
    <citation type="submission" date="2025-08" db="UniProtKB">
        <authorList>
            <consortium name="RefSeq"/>
        </authorList>
    </citation>
    <scope>IDENTIFICATION</scope>
    <source>
        <tissue evidence="9">Sperm</tissue>
    </source>
</reference>
<feature type="compositionally biased region" description="Basic residues" evidence="6">
    <location>
        <begin position="213"/>
        <end position="222"/>
    </location>
</feature>
<feature type="region of interest" description="Disordered" evidence="6">
    <location>
        <begin position="179"/>
        <end position="242"/>
    </location>
</feature>
<dbReference type="GO" id="GO:0005634">
    <property type="term" value="C:nucleus"/>
    <property type="evidence" value="ECO:0007669"/>
    <property type="project" value="TreeGrafter"/>
</dbReference>
<dbReference type="EC" id="3.1.3.4" evidence="4"/>
<feature type="domain" description="LNS2/PITP" evidence="7">
    <location>
        <begin position="814"/>
        <end position="970"/>
    </location>
</feature>
<dbReference type="GO" id="GO:0008195">
    <property type="term" value="F:phosphatidate phosphatase activity"/>
    <property type="evidence" value="ECO:0007669"/>
    <property type="project" value="UniProtKB-EC"/>
</dbReference>
<sequence>MDQEGGGNKDGSDRGPLVRSGLKMSVDPLEVGEEVHEMGNPPEEEQPWSLAQTMNYIGQLAGQVVVTARELYKELNPATLTGCIDAVVVRHADGSFQCSPFHVRFGKLGVLRSREKVVDIEINGEPVDLHMKLGDNGEAFFVQEADDDGEVVPAHLATSPINTEGADLMAAHLGKAAGEGAVREGAERPPSPCLPLADPGSGSGFAAPPGSAPKRRRKRRKRSEMGGQMKKLGEQQPSDGEIFEMEMSTDEEAPRQIAQRPTSLEVSRPEVTAVTALYSSDTIHPFSDGEWSTSVGPDECRAPSPKSDSELVTRPSEAAMRSELPMRWTWGEFPEAAKYKKSEKSVDSPSTASADVPAGERPSPADSPCPSDPGDSGLVGSDDLSHAASGSESPAHASCASPLPADDDDEEEEEEDGMDGREDDDGGRTETPATAPPAMPAVPAEPTEPATPATDDGKATAGGKSPARESVESVVPPAAAAAAASCQEPKAPSSAKDGDQNGSSSKKKDASKRSRHQGPSDIYLDDLTALDPEVAKLYFPKREGELGRRWSVSGPDARSERSDCPSPRSTAVGGGGGGGGAVDSGTECQFDSDSDALSVGLSLCGGLCHNAEVSEEKFQERVIQYTDLTQNPALLDDPNLVIRIQNKYYNWAVAAPMILAMQAFHKGLPKTTVDKLVKDKMPKKPGRGWWFWSRKDTKEIKAGGTAANGNVSPDSTMPAEKLDVGSRLVDEVVISAEPLALVECDAKRVVVPDSLEEALTCISFKKSLRLSSEQIARLNLREGANSATFSITTQFQGTTRCEGTIYLWNWDDRVVISDIDGTITKSDTLGHILPQFGKDWTHEGIAKLYHKIHENGYKFLYCSARAIGMADLTRSYLEWVNEQGVMLPKGPLLLSPSSLFRAFHREVIEKKPEKFKIACLSDIGRLFPANSQPFYAAFGNRPNDVYAYRQVGVQESRIFTVNPRGELIQEPTKSCKSSYVKLSELVEHMFPLMMRENAAAFPCSEEFSQFTYWRSPMPSVDLEPL</sequence>
<dbReference type="RefSeq" id="XP_032810639.1">
    <property type="nucleotide sequence ID" value="XM_032954748.1"/>
</dbReference>
<dbReference type="Pfam" id="PF08235">
    <property type="entry name" value="LNS2"/>
    <property type="match status" value="1"/>
</dbReference>
<dbReference type="InterPro" id="IPR013209">
    <property type="entry name" value="LNS2"/>
</dbReference>
<comment type="similarity">
    <text evidence="3">Belongs to the lipin family.</text>
</comment>
<organism evidence="8 9">
    <name type="scientific">Petromyzon marinus</name>
    <name type="common">Sea lamprey</name>
    <dbReference type="NCBI Taxonomy" id="7757"/>
    <lineage>
        <taxon>Eukaryota</taxon>
        <taxon>Metazoa</taxon>
        <taxon>Chordata</taxon>
        <taxon>Craniata</taxon>
        <taxon>Vertebrata</taxon>
        <taxon>Cyclostomata</taxon>
        <taxon>Hyperoartia</taxon>
        <taxon>Petromyzontiformes</taxon>
        <taxon>Petromyzontidae</taxon>
        <taxon>Petromyzon</taxon>
    </lineage>
</organism>
<dbReference type="SMART" id="SM00775">
    <property type="entry name" value="LNS2"/>
    <property type="match status" value="1"/>
</dbReference>
<dbReference type="SUPFAM" id="SSF56784">
    <property type="entry name" value="HAD-like"/>
    <property type="match status" value="1"/>
</dbReference>
<feature type="region of interest" description="Disordered" evidence="6">
    <location>
        <begin position="1"/>
        <end position="23"/>
    </location>
</feature>
<feature type="region of interest" description="Disordered" evidence="6">
    <location>
        <begin position="248"/>
        <end position="267"/>
    </location>
</feature>
<dbReference type="Pfam" id="PF16876">
    <property type="entry name" value="Lipin_mid"/>
    <property type="match status" value="1"/>
</dbReference>
<evidence type="ECO:0000313" key="8">
    <source>
        <dbReference type="Proteomes" id="UP001318040"/>
    </source>
</evidence>
<evidence type="ECO:0000256" key="5">
    <source>
        <dbReference type="ARBA" id="ARBA00022801"/>
    </source>
</evidence>
<dbReference type="GO" id="GO:0019432">
    <property type="term" value="P:triglyceride biosynthetic process"/>
    <property type="evidence" value="ECO:0007669"/>
    <property type="project" value="TreeGrafter"/>
</dbReference>
<name>A0AAJ7T3T4_PETMA</name>
<comment type="cofactor">
    <cofactor evidence="2">
        <name>Mg(2+)</name>
        <dbReference type="ChEBI" id="CHEBI:18420"/>
    </cofactor>
</comment>
<feature type="compositionally biased region" description="Low complexity" evidence="6">
    <location>
        <begin position="197"/>
        <end position="209"/>
    </location>
</feature>
<keyword evidence="8" id="KW-1185">Reference proteome</keyword>
<dbReference type="Proteomes" id="UP001318040">
    <property type="component" value="Chromosome 15"/>
</dbReference>
<evidence type="ECO:0000256" key="6">
    <source>
        <dbReference type="SAM" id="MobiDB-lite"/>
    </source>
</evidence>
<evidence type="ECO:0000256" key="2">
    <source>
        <dbReference type="ARBA" id="ARBA00001946"/>
    </source>
</evidence>
<proteinExistence type="inferred from homology"/>
<dbReference type="InterPro" id="IPR007651">
    <property type="entry name" value="Lipin_N"/>
</dbReference>
<dbReference type="InterPro" id="IPR036412">
    <property type="entry name" value="HAD-like_sf"/>
</dbReference>
<feature type="compositionally biased region" description="Gly residues" evidence="6">
    <location>
        <begin position="572"/>
        <end position="582"/>
    </location>
</feature>
<evidence type="ECO:0000256" key="3">
    <source>
        <dbReference type="ARBA" id="ARBA00005476"/>
    </source>
</evidence>
<dbReference type="Gene3D" id="3.40.50.1000">
    <property type="entry name" value="HAD superfamily/HAD-like"/>
    <property type="match status" value="1"/>
</dbReference>
<dbReference type="InterPro" id="IPR023214">
    <property type="entry name" value="HAD_sf"/>
</dbReference>
<dbReference type="GO" id="GO:0003713">
    <property type="term" value="F:transcription coactivator activity"/>
    <property type="evidence" value="ECO:0007669"/>
    <property type="project" value="TreeGrafter"/>
</dbReference>
<evidence type="ECO:0000313" key="9">
    <source>
        <dbReference type="RefSeq" id="XP_032810639.1"/>
    </source>
</evidence>
<dbReference type="GO" id="GO:0032869">
    <property type="term" value="P:cellular response to insulin stimulus"/>
    <property type="evidence" value="ECO:0007669"/>
    <property type="project" value="TreeGrafter"/>
</dbReference>
<dbReference type="Pfam" id="PF04571">
    <property type="entry name" value="Lipin_N"/>
    <property type="match status" value="1"/>
</dbReference>
<keyword evidence="5" id="KW-0378">Hydrolase</keyword>
<dbReference type="GO" id="GO:0045944">
    <property type="term" value="P:positive regulation of transcription by RNA polymerase II"/>
    <property type="evidence" value="ECO:0007669"/>
    <property type="project" value="TreeGrafter"/>
</dbReference>
<comment type="catalytic activity">
    <reaction evidence="1">
        <text>a 1,2-diacyl-sn-glycero-3-phosphate + H2O = a 1,2-diacyl-sn-glycerol + phosphate</text>
        <dbReference type="Rhea" id="RHEA:27429"/>
        <dbReference type="ChEBI" id="CHEBI:15377"/>
        <dbReference type="ChEBI" id="CHEBI:17815"/>
        <dbReference type="ChEBI" id="CHEBI:43474"/>
        <dbReference type="ChEBI" id="CHEBI:58608"/>
        <dbReference type="EC" id="3.1.3.4"/>
    </reaction>
    <physiologicalReaction direction="left-to-right" evidence="1">
        <dbReference type="Rhea" id="RHEA:27430"/>
    </physiologicalReaction>
</comment>
<dbReference type="AlphaFoldDB" id="A0AAJ7T3T4"/>
<accession>A0AAJ7T3T4</accession>
<evidence type="ECO:0000256" key="4">
    <source>
        <dbReference type="ARBA" id="ARBA00012638"/>
    </source>
</evidence>
<dbReference type="InterPro" id="IPR026058">
    <property type="entry name" value="LIPIN"/>
</dbReference>
<protein>
    <recommendedName>
        <fullName evidence="4">phosphatidate phosphatase</fullName>
        <ecNumber evidence="4">3.1.3.4</ecNumber>
    </recommendedName>
</protein>
<evidence type="ECO:0000256" key="1">
    <source>
        <dbReference type="ARBA" id="ARBA00001180"/>
    </source>
</evidence>
<feature type="region of interest" description="Disordered" evidence="6">
    <location>
        <begin position="548"/>
        <end position="586"/>
    </location>
</feature>
<feature type="compositionally biased region" description="Acidic residues" evidence="6">
    <location>
        <begin position="405"/>
        <end position="425"/>
    </location>
</feature>
<feature type="compositionally biased region" description="Low complexity" evidence="6">
    <location>
        <begin position="441"/>
        <end position="454"/>
    </location>
</feature>
<feature type="compositionally biased region" description="Basic and acidic residues" evidence="6">
    <location>
        <begin position="335"/>
        <end position="346"/>
    </location>
</feature>
<dbReference type="InterPro" id="IPR031703">
    <property type="entry name" value="Lipin_mid"/>
</dbReference>
<feature type="region of interest" description="Disordered" evidence="6">
    <location>
        <begin position="282"/>
        <end position="525"/>
    </location>
</feature>
<gene>
    <name evidence="9" type="primary">LOC116942620</name>
</gene>
<dbReference type="KEGG" id="pmrn:116942620"/>
<dbReference type="PANTHER" id="PTHR12181">
    <property type="entry name" value="LIPIN"/>
    <property type="match status" value="1"/>
</dbReference>
<dbReference type="GO" id="GO:0009062">
    <property type="term" value="P:fatty acid catabolic process"/>
    <property type="evidence" value="ECO:0007669"/>
    <property type="project" value="TreeGrafter"/>
</dbReference>
<dbReference type="GeneID" id="116942620"/>